<dbReference type="InterPro" id="IPR003594">
    <property type="entry name" value="HATPase_dom"/>
</dbReference>
<dbReference type="PANTHER" id="PTHR43065:SF46">
    <property type="entry name" value="C4-DICARBOXYLATE TRANSPORT SENSOR PROTEIN DCTB"/>
    <property type="match status" value="1"/>
</dbReference>
<name>A0ABT0D5U1_9HYPH</name>
<feature type="domain" description="Response regulatory" evidence="11">
    <location>
        <begin position="803"/>
        <end position="919"/>
    </location>
</feature>
<evidence type="ECO:0000313" key="14">
    <source>
        <dbReference type="EMBL" id="MCK0195309.1"/>
    </source>
</evidence>
<feature type="domain" description="Response regulatory" evidence="11">
    <location>
        <begin position="947"/>
        <end position="1058"/>
    </location>
</feature>
<dbReference type="Pfam" id="PF00989">
    <property type="entry name" value="PAS"/>
    <property type="match status" value="1"/>
</dbReference>
<dbReference type="InterPro" id="IPR036097">
    <property type="entry name" value="HisK_dim/P_sf"/>
</dbReference>
<feature type="domain" description="PAS" evidence="12">
    <location>
        <begin position="437"/>
        <end position="491"/>
    </location>
</feature>
<feature type="domain" description="PAC" evidence="13">
    <location>
        <begin position="114"/>
        <end position="167"/>
    </location>
</feature>
<dbReference type="Gene3D" id="3.30.450.20">
    <property type="entry name" value="PAS domain"/>
    <property type="match status" value="4"/>
</dbReference>
<feature type="domain" description="PAC" evidence="13">
    <location>
        <begin position="371"/>
        <end position="423"/>
    </location>
</feature>
<dbReference type="InterPro" id="IPR013767">
    <property type="entry name" value="PAS_fold"/>
</dbReference>
<protein>
    <recommendedName>
        <fullName evidence="2">histidine kinase</fullName>
        <ecNumber evidence="2">2.7.13.3</ecNumber>
    </recommendedName>
</protein>
<dbReference type="SMART" id="SM00387">
    <property type="entry name" value="HATPase_c"/>
    <property type="match status" value="1"/>
</dbReference>
<dbReference type="InterPro" id="IPR011006">
    <property type="entry name" value="CheY-like_superfamily"/>
</dbReference>
<evidence type="ECO:0000259" key="12">
    <source>
        <dbReference type="PROSITE" id="PS50112"/>
    </source>
</evidence>
<dbReference type="PRINTS" id="PR00344">
    <property type="entry name" value="BCTRLSENSOR"/>
</dbReference>
<evidence type="ECO:0000256" key="2">
    <source>
        <dbReference type="ARBA" id="ARBA00012438"/>
    </source>
</evidence>
<dbReference type="Gene3D" id="1.10.287.130">
    <property type="match status" value="1"/>
</dbReference>
<feature type="domain" description="PAS" evidence="12">
    <location>
        <begin position="298"/>
        <end position="368"/>
    </location>
</feature>
<dbReference type="InterPro" id="IPR003661">
    <property type="entry name" value="HisK_dim/P_dom"/>
</dbReference>
<accession>A0ABT0D5U1</accession>
<keyword evidence="6" id="KW-0418">Kinase</keyword>
<comment type="caution">
    <text evidence="14">The sequence shown here is derived from an EMBL/GenBank/DDBJ whole genome shotgun (WGS) entry which is preliminary data.</text>
</comment>
<dbReference type="CDD" id="cd00130">
    <property type="entry name" value="PAS"/>
    <property type="match status" value="2"/>
</dbReference>
<feature type="modified residue" description="4-aspartylphosphate" evidence="9">
    <location>
        <position position="853"/>
    </location>
</feature>
<dbReference type="RefSeq" id="WP_247025601.1">
    <property type="nucleotide sequence ID" value="NZ_JALKCH010000001.1"/>
</dbReference>
<dbReference type="SMART" id="SM00086">
    <property type="entry name" value="PAC"/>
    <property type="match status" value="2"/>
</dbReference>
<keyword evidence="3 9" id="KW-0597">Phosphoprotein</keyword>
<dbReference type="SMART" id="SM00091">
    <property type="entry name" value="PAS"/>
    <property type="match status" value="3"/>
</dbReference>
<organism evidence="14 15">
    <name type="scientific">Ancylobacter crimeensis</name>
    <dbReference type="NCBI Taxonomy" id="2579147"/>
    <lineage>
        <taxon>Bacteria</taxon>
        <taxon>Pseudomonadati</taxon>
        <taxon>Pseudomonadota</taxon>
        <taxon>Alphaproteobacteria</taxon>
        <taxon>Hyphomicrobiales</taxon>
        <taxon>Xanthobacteraceae</taxon>
        <taxon>Ancylobacter</taxon>
    </lineage>
</organism>
<dbReference type="EMBL" id="JALKCH010000001">
    <property type="protein sequence ID" value="MCK0195309.1"/>
    <property type="molecule type" value="Genomic_DNA"/>
</dbReference>
<evidence type="ECO:0000259" key="10">
    <source>
        <dbReference type="PROSITE" id="PS50109"/>
    </source>
</evidence>
<evidence type="ECO:0000256" key="5">
    <source>
        <dbReference type="ARBA" id="ARBA00022741"/>
    </source>
</evidence>
<dbReference type="EC" id="2.7.13.3" evidence="2"/>
<keyword evidence="15" id="KW-1185">Reference proteome</keyword>
<dbReference type="InterPro" id="IPR035965">
    <property type="entry name" value="PAS-like_dom_sf"/>
</dbReference>
<reference evidence="14 15" key="1">
    <citation type="submission" date="2022-04" db="EMBL/GenBank/DDBJ databases">
        <authorList>
            <person name="Grouzdev D.S."/>
            <person name="Pantiukh K.S."/>
            <person name="Krutkina M.S."/>
        </authorList>
    </citation>
    <scope>NUCLEOTIDE SEQUENCE [LARGE SCALE GENOMIC DNA]</scope>
    <source>
        <strain evidence="14 15">6x-1</strain>
    </source>
</reference>
<dbReference type="Gene3D" id="3.40.50.2300">
    <property type="match status" value="2"/>
</dbReference>
<keyword evidence="4" id="KW-0808">Transferase</keyword>
<dbReference type="SUPFAM" id="SSF55785">
    <property type="entry name" value="PYP-like sensor domain (PAS domain)"/>
    <property type="match status" value="4"/>
</dbReference>
<keyword evidence="7" id="KW-0067">ATP-binding</keyword>
<evidence type="ECO:0000256" key="8">
    <source>
        <dbReference type="ARBA" id="ARBA00023012"/>
    </source>
</evidence>
<dbReference type="PROSITE" id="PS50112">
    <property type="entry name" value="PAS"/>
    <property type="match status" value="2"/>
</dbReference>
<dbReference type="SUPFAM" id="SSF52172">
    <property type="entry name" value="CheY-like"/>
    <property type="match status" value="2"/>
</dbReference>
<keyword evidence="5" id="KW-0547">Nucleotide-binding</keyword>
<evidence type="ECO:0000259" key="13">
    <source>
        <dbReference type="PROSITE" id="PS50113"/>
    </source>
</evidence>
<dbReference type="InterPro" id="IPR013655">
    <property type="entry name" value="PAS_fold_3"/>
</dbReference>
<dbReference type="CDD" id="cd16919">
    <property type="entry name" value="HATPase_CckA-like"/>
    <property type="match status" value="1"/>
</dbReference>
<evidence type="ECO:0000259" key="11">
    <source>
        <dbReference type="PROSITE" id="PS50110"/>
    </source>
</evidence>
<dbReference type="InterPro" id="IPR004358">
    <property type="entry name" value="Sig_transdc_His_kin-like_C"/>
</dbReference>
<dbReference type="InterPro" id="IPR001789">
    <property type="entry name" value="Sig_transdc_resp-reg_receiver"/>
</dbReference>
<dbReference type="InterPro" id="IPR001610">
    <property type="entry name" value="PAC"/>
</dbReference>
<dbReference type="Pfam" id="PF08447">
    <property type="entry name" value="PAS_3"/>
    <property type="match status" value="1"/>
</dbReference>
<gene>
    <name evidence="14" type="ORF">MWN34_00100</name>
</gene>
<dbReference type="Gene3D" id="3.30.565.10">
    <property type="entry name" value="Histidine kinase-like ATPase, C-terminal domain"/>
    <property type="match status" value="1"/>
</dbReference>
<dbReference type="PROSITE" id="PS50113">
    <property type="entry name" value="PAC"/>
    <property type="match status" value="2"/>
</dbReference>
<evidence type="ECO:0000256" key="3">
    <source>
        <dbReference type="ARBA" id="ARBA00022553"/>
    </source>
</evidence>
<dbReference type="InterPro" id="IPR036890">
    <property type="entry name" value="HATPase_C_sf"/>
</dbReference>
<dbReference type="SMART" id="SM00448">
    <property type="entry name" value="REC"/>
    <property type="match status" value="2"/>
</dbReference>
<sequence>MRAADPARVFPGSSELAGRVRDFRWDETSLGPIAQWPAAVRSVVAMMLLSPLPIVTLWGEDGVMIYNDAYSVFAGERHPRLLGSRVREGWPEVADFNDNVVRTVFGRGETLSYENQQLYLDRGRGPEPVWLNLDYSPVVDEEGHPLGVIAIVVETTEKVFANRQFEEERQRLEQMYQQSASFMALLEGPAHRFKLVNPAYRELIGGRDVVGQTVADALPEAVAQGYVDILDEVFRGGRPYRSYQSAFDLDVAGIGTQRRYVDFIYQPIVDLGGHVTSIFVNGIDVTDGVAVQEALRASEAQFRTFAQVLPNQAWAASADGLLDWFNERVSAYSGRKVEDLRGKGWLTIIHPEDRDRAQAEWQAALEGGESYETEFRIRRADGAYRWHLVRALPVRIAEGSVTRWIGTNTDIHEQKLIEAESLRDRDRIWNLSPVLKVVASGTGQVTAVNPAWTRALGWTEEETVGRNVLDFVAAESRDAANARLDELRRSDVMTQSESVLLAKGGTVRRVAWTSVSENGVVYAFGRDITAETEAAAALAKSEAALLQSQKMEAIGQLTGGIAHDFNNLLQVVSGNLQLLAGDIEGNTRAEQRARNAMEGVHRGARLASQLLAFSRRQPLAPKVVNLARLVRGMDEILRRALGEAIEVETIINGGLWNTFVDPGNVENALLNLAINARDAMDGQGKLTIETGNAYLDELYSRSHVDVVPGQYVLLAVTDTGAGMPPEIMAKVFDPFFTTKPEGKGTGLGLSMVYGFVKQSGGHVAIYSEPGEGTTVKIYLPRSTRTEDERVLSDEGPVKGGSETILVVEDDRGVRETVVETLRGLGYRVLQAPDPAAALVIVESGVALDLVFTDVVMPGPIKATELARAAVARLPGVKVLFTSGYTENAIVHAGRLDDGVELIGKPYTREALAGKLRQLLGNRSASLAQTAPTPSVAESLALPKGNLTVLICEDDMLIRFAILDMLEELGHVGVEAGDAHTALGFLVERKVDVLMTDLGLPDMSGIELVRRARELHPHLPVMFATGQMEVEGTSEDGETVILTKPFGTGELAAAIGRLSNG</sequence>
<dbReference type="PANTHER" id="PTHR43065">
    <property type="entry name" value="SENSOR HISTIDINE KINASE"/>
    <property type="match status" value="1"/>
</dbReference>
<dbReference type="SUPFAM" id="SSF47384">
    <property type="entry name" value="Homodimeric domain of signal transducing histidine kinase"/>
    <property type="match status" value="1"/>
</dbReference>
<dbReference type="InterPro" id="IPR000014">
    <property type="entry name" value="PAS"/>
</dbReference>
<feature type="modified residue" description="4-aspartylphosphate" evidence="9">
    <location>
        <position position="996"/>
    </location>
</feature>
<dbReference type="InterPro" id="IPR013656">
    <property type="entry name" value="PAS_4"/>
</dbReference>
<dbReference type="NCBIfam" id="TIGR00229">
    <property type="entry name" value="sensory_box"/>
    <property type="match status" value="2"/>
</dbReference>
<comment type="catalytic activity">
    <reaction evidence="1">
        <text>ATP + protein L-histidine = ADP + protein N-phospho-L-histidine.</text>
        <dbReference type="EC" id="2.7.13.3"/>
    </reaction>
</comment>
<evidence type="ECO:0000313" key="15">
    <source>
        <dbReference type="Proteomes" id="UP001203284"/>
    </source>
</evidence>
<dbReference type="Pfam" id="PF00072">
    <property type="entry name" value="Response_reg"/>
    <property type="match status" value="2"/>
</dbReference>
<evidence type="ECO:0000256" key="4">
    <source>
        <dbReference type="ARBA" id="ARBA00022679"/>
    </source>
</evidence>
<dbReference type="PROSITE" id="PS50110">
    <property type="entry name" value="RESPONSE_REGULATORY"/>
    <property type="match status" value="2"/>
</dbReference>
<dbReference type="Pfam" id="PF08448">
    <property type="entry name" value="PAS_4"/>
    <property type="match status" value="2"/>
</dbReference>
<dbReference type="CDD" id="cd00082">
    <property type="entry name" value="HisKA"/>
    <property type="match status" value="1"/>
</dbReference>
<dbReference type="PROSITE" id="PS50109">
    <property type="entry name" value="HIS_KIN"/>
    <property type="match status" value="1"/>
</dbReference>
<dbReference type="SMART" id="SM00388">
    <property type="entry name" value="HisKA"/>
    <property type="match status" value="1"/>
</dbReference>
<evidence type="ECO:0000256" key="6">
    <source>
        <dbReference type="ARBA" id="ARBA00022777"/>
    </source>
</evidence>
<dbReference type="SUPFAM" id="SSF55874">
    <property type="entry name" value="ATPase domain of HSP90 chaperone/DNA topoisomerase II/histidine kinase"/>
    <property type="match status" value="1"/>
</dbReference>
<dbReference type="InterPro" id="IPR000700">
    <property type="entry name" value="PAS-assoc_C"/>
</dbReference>
<evidence type="ECO:0000256" key="7">
    <source>
        <dbReference type="ARBA" id="ARBA00022840"/>
    </source>
</evidence>
<dbReference type="Proteomes" id="UP001203284">
    <property type="component" value="Unassembled WGS sequence"/>
</dbReference>
<evidence type="ECO:0000256" key="1">
    <source>
        <dbReference type="ARBA" id="ARBA00000085"/>
    </source>
</evidence>
<feature type="domain" description="Histidine kinase" evidence="10">
    <location>
        <begin position="560"/>
        <end position="783"/>
    </location>
</feature>
<dbReference type="InterPro" id="IPR005467">
    <property type="entry name" value="His_kinase_dom"/>
</dbReference>
<proteinExistence type="predicted"/>
<keyword evidence="8" id="KW-0902">Two-component regulatory system</keyword>
<evidence type="ECO:0000256" key="9">
    <source>
        <dbReference type="PROSITE-ProRule" id="PRU00169"/>
    </source>
</evidence>
<dbReference type="Pfam" id="PF02518">
    <property type="entry name" value="HATPase_c"/>
    <property type="match status" value="1"/>
</dbReference>